<proteinExistence type="predicted"/>
<sequence>MIDGQYNVVFRGQTVKSLEIEQVKANLVKLFKSTPEAIERLFTGGEVVIRKDLDYAAAMKYQSALRNAGALALIKEVESSAEQPAKIKAAYAGKASFASPEDGATDSSNDTHVSHGINNEATHVTQSPSKAEDISRYSAPSSQMMPQQQTGANTDIPDSRGASSLNAENQAEEVAGDFSVAEVGAQILPPKVYEKREVDTSGLSLASVGERILPAKTPEKIAAPSIDHLSLVDQ</sequence>
<dbReference type="RefSeq" id="WP_353873263.1">
    <property type="nucleotide sequence ID" value="NZ_JBEVCJ010000001.1"/>
</dbReference>
<comment type="caution">
    <text evidence="2">The sequence shown here is derived from an EMBL/GenBank/DDBJ whole genome shotgun (WGS) entry which is preliminary data.</text>
</comment>
<gene>
    <name evidence="2" type="ORF">ABVT43_01145</name>
</gene>
<dbReference type="Proteomes" id="UP001548189">
    <property type="component" value="Unassembled WGS sequence"/>
</dbReference>
<organism evidence="2 3">
    <name type="scientific">Aliikangiella maris</name>
    <dbReference type="NCBI Taxonomy" id="3162458"/>
    <lineage>
        <taxon>Bacteria</taxon>
        <taxon>Pseudomonadati</taxon>
        <taxon>Pseudomonadota</taxon>
        <taxon>Gammaproteobacteria</taxon>
        <taxon>Oceanospirillales</taxon>
        <taxon>Pleioneaceae</taxon>
        <taxon>Aliikangiella</taxon>
    </lineage>
</organism>
<keyword evidence="3" id="KW-1185">Reference proteome</keyword>
<protein>
    <submittedName>
        <fullName evidence="2">Uncharacterized protein</fullName>
    </submittedName>
</protein>
<dbReference type="EMBL" id="JBEVCJ010000001">
    <property type="protein sequence ID" value="MET1253721.1"/>
    <property type="molecule type" value="Genomic_DNA"/>
</dbReference>
<feature type="compositionally biased region" description="Low complexity" evidence="1">
    <location>
        <begin position="140"/>
        <end position="149"/>
    </location>
</feature>
<evidence type="ECO:0000313" key="3">
    <source>
        <dbReference type="Proteomes" id="UP001548189"/>
    </source>
</evidence>
<reference evidence="2 3" key="1">
    <citation type="submission" date="2024-06" db="EMBL/GenBank/DDBJ databases">
        <authorList>
            <person name="Li F."/>
        </authorList>
    </citation>
    <scope>NUCLEOTIDE SEQUENCE [LARGE SCALE GENOMIC DNA]</scope>
    <source>
        <strain evidence="2 3">GXAS 311</strain>
    </source>
</reference>
<evidence type="ECO:0000256" key="1">
    <source>
        <dbReference type="SAM" id="MobiDB-lite"/>
    </source>
</evidence>
<accession>A0ABV2BPC7</accession>
<feature type="compositionally biased region" description="Polar residues" evidence="1">
    <location>
        <begin position="105"/>
        <end position="129"/>
    </location>
</feature>
<feature type="region of interest" description="Disordered" evidence="1">
    <location>
        <begin position="97"/>
        <end position="163"/>
    </location>
</feature>
<evidence type="ECO:0000313" key="2">
    <source>
        <dbReference type="EMBL" id="MET1253721.1"/>
    </source>
</evidence>
<name>A0ABV2BPC7_9GAMM</name>